<gene>
    <name evidence="7" type="ORF">6_51</name>
</gene>
<dbReference type="SMART" id="SM00702">
    <property type="entry name" value="P4Hc"/>
    <property type="match status" value="1"/>
</dbReference>
<dbReference type="GO" id="GO:0005506">
    <property type="term" value="F:iron ion binding"/>
    <property type="evidence" value="ECO:0007669"/>
    <property type="project" value="InterPro"/>
</dbReference>
<dbReference type="Gene3D" id="2.60.120.620">
    <property type="entry name" value="q2cbj1_9rhob like domain"/>
    <property type="match status" value="1"/>
</dbReference>
<sequence>MLKFFILIIILVILLFSIVYQGDYYKYENIICYKIYDENKFIYRTKIINNIFTKNDCLEIINEGENYAKKNSWLKKRHNDYPTTDNQITNKWKVYKLINDNFNNKISKEMDKLFNLKNVKLVVKEYFIVKYDMIGQNSLQYHKDGSEFSFIIGLNDEFTGGGTHFKNENKLIKLGIGDCVIFSGLNEHKGVKITSGTRYILTGFIHLHKINFCEDLIEM</sequence>
<dbReference type="PROSITE" id="PS51471">
    <property type="entry name" value="FE2OG_OXY"/>
    <property type="match status" value="1"/>
</dbReference>
<organism evidence="7">
    <name type="scientific">Mimiviridae sp. ChoanoV1</name>
    <dbReference type="NCBI Taxonomy" id="2596887"/>
    <lineage>
        <taxon>Viruses</taxon>
        <taxon>Varidnaviria</taxon>
        <taxon>Bamfordvirae</taxon>
        <taxon>Nucleocytoviricota</taxon>
        <taxon>Megaviricetes</taxon>
        <taxon>Imitervirales</taxon>
        <taxon>Schizomimiviridae</taxon>
    </lineage>
</organism>
<dbReference type="SUPFAM" id="SSF51197">
    <property type="entry name" value="Clavaminate synthase-like"/>
    <property type="match status" value="1"/>
</dbReference>
<feature type="domain" description="Fe2OG dioxygenase" evidence="6">
    <location>
        <begin position="122"/>
        <end position="207"/>
    </location>
</feature>
<dbReference type="InterPro" id="IPR006620">
    <property type="entry name" value="Pro_4_hyd_alph"/>
</dbReference>
<evidence type="ECO:0000256" key="5">
    <source>
        <dbReference type="ARBA" id="ARBA00023004"/>
    </source>
</evidence>
<keyword evidence="3" id="KW-0223">Dioxygenase</keyword>
<reference evidence="7" key="1">
    <citation type="submission" date="2018-11" db="EMBL/GenBank/DDBJ databases">
        <title>A distinct lineage of giant viruses engineers rhodopsin photosystems in predatory marine eukaryotes.</title>
        <authorList>
            <person name="Needham D.M."/>
            <person name="Yoshizawa S."/>
            <person name="Hosaka T."/>
            <person name="Poirier C."/>
            <person name="Choi C.-J."/>
            <person name="Hehenberger E."/>
            <person name="Irwin N.A.T."/>
            <person name="Wilken S."/>
            <person name="Yung C.-M."/>
            <person name="Bachy C."/>
            <person name="Kurihara R."/>
            <person name="Nakajima Y."/>
            <person name="Kojima K."/>
            <person name="Kimura-Someya T."/>
            <person name="Leonard G."/>
            <person name="Malmstrom R.R."/>
            <person name="Mende D."/>
            <person name="Olson D.K."/>
            <person name="Sudo Y."/>
            <person name="Sudek S."/>
            <person name="Richards T.A."/>
            <person name="DeLong E.F."/>
            <person name="Keeling P.J."/>
            <person name="Santoro A.E."/>
            <person name="Shirouzu M."/>
            <person name="Iwasaki W."/>
            <person name="Worden A.Z."/>
        </authorList>
    </citation>
    <scope>NUCLEOTIDE SEQUENCE</scope>
</reference>
<evidence type="ECO:0000256" key="1">
    <source>
        <dbReference type="ARBA" id="ARBA00001961"/>
    </source>
</evidence>
<evidence type="ECO:0000256" key="3">
    <source>
        <dbReference type="ARBA" id="ARBA00022964"/>
    </source>
</evidence>
<dbReference type="InterPro" id="IPR005123">
    <property type="entry name" value="Oxoglu/Fe-dep_dioxygenase_dom"/>
</dbReference>
<dbReference type="GO" id="GO:0031418">
    <property type="term" value="F:L-ascorbic acid binding"/>
    <property type="evidence" value="ECO:0007669"/>
    <property type="project" value="InterPro"/>
</dbReference>
<dbReference type="GO" id="GO:0051213">
    <property type="term" value="F:dioxygenase activity"/>
    <property type="evidence" value="ECO:0007669"/>
    <property type="project" value="UniProtKB-KW"/>
</dbReference>
<keyword evidence="5" id="KW-0408">Iron</keyword>
<keyword evidence="4" id="KW-0560">Oxidoreductase</keyword>
<evidence type="ECO:0000256" key="4">
    <source>
        <dbReference type="ARBA" id="ARBA00023002"/>
    </source>
</evidence>
<keyword evidence="2" id="KW-0479">Metal-binding</keyword>
<dbReference type="EMBL" id="MK250090">
    <property type="protein sequence ID" value="QDY52339.1"/>
    <property type="molecule type" value="Genomic_DNA"/>
</dbReference>
<evidence type="ECO:0000256" key="2">
    <source>
        <dbReference type="ARBA" id="ARBA00022723"/>
    </source>
</evidence>
<evidence type="ECO:0000259" key="6">
    <source>
        <dbReference type="PROSITE" id="PS51471"/>
    </source>
</evidence>
<dbReference type="GO" id="GO:0016705">
    <property type="term" value="F:oxidoreductase activity, acting on paired donors, with incorporation or reduction of molecular oxygen"/>
    <property type="evidence" value="ECO:0007669"/>
    <property type="project" value="InterPro"/>
</dbReference>
<accession>A0A5B8HW84</accession>
<proteinExistence type="predicted"/>
<evidence type="ECO:0000313" key="7">
    <source>
        <dbReference type="EMBL" id="QDY52339.1"/>
    </source>
</evidence>
<comment type="cofactor">
    <cofactor evidence="1">
        <name>L-ascorbate</name>
        <dbReference type="ChEBI" id="CHEBI:38290"/>
    </cofactor>
</comment>
<name>A0A5B8HW84_9VIRU</name>
<protein>
    <recommendedName>
        <fullName evidence="6">Fe2OG dioxygenase domain-containing protein</fullName>
    </recommendedName>
</protein>